<dbReference type="EMBL" id="CP029619">
    <property type="protein sequence ID" value="AWN81610.1"/>
    <property type="molecule type" value="Genomic_DNA"/>
</dbReference>
<dbReference type="Proteomes" id="UP000245872">
    <property type="component" value="Chromosome"/>
</dbReference>
<name>A0A2Z3LHT4_9BACT</name>
<sequence>MQYGSAAETAADLPSLTLPALAFCFSTDTSLPNLKPSYRITAMNANITLPASEAQFYQLESKQIVEAHGGYVEIIESPTQVNCLYVFPLDGRNVMRFKTYNPADMIANTIAETAESLAQEQELIGLLTTQTTLSAERIQQTIAFIKNAHGLVRRKSGAPYYTHPMAVAKLLLEVTQDPDTILAGLLHDIVENTPITLHQLELMYGSAIAAVVDQVTHYNTNGYPWELDKLENKNILNQCKDTRVVQVKLADRLHNMRTLSARKPSDQQRIAQETLAFYIPWGTKHHVPQQWLTEMQRICGQFLV</sequence>
<proteinExistence type="predicted"/>
<evidence type="ECO:0000313" key="2">
    <source>
        <dbReference type="EMBL" id="AWN81610.1"/>
    </source>
</evidence>
<dbReference type="Pfam" id="PF13328">
    <property type="entry name" value="HD_4"/>
    <property type="match status" value="1"/>
</dbReference>
<keyword evidence="3" id="KW-1185">Reference proteome</keyword>
<dbReference type="AlphaFoldDB" id="A0A2Z3LHT4"/>
<dbReference type="InterPro" id="IPR003607">
    <property type="entry name" value="HD/PDEase_dom"/>
</dbReference>
<feature type="domain" description="HD/PDEase" evidence="1">
    <location>
        <begin position="156"/>
        <end position="265"/>
    </location>
</feature>
<accession>A0A2Z3LHT4</accession>
<gene>
    <name evidence="2" type="primary">spoT_16</name>
    <name evidence="2" type="ORF">DK880_00278</name>
</gene>
<protein>
    <submittedName>
        <fullName evidence="2">Bifunctional (P)ppGpp synthase/hydrolase SpoT</fullName>
    </submittedName>
</protein>
<dbReference type="KEGG" id="cher:DK880_00278"/>
<dbReference type="PANTHER" id="PTHR21262">
    <property type="entry name" value="GUANOSINE-3',5'-BIS DIPHOSPHATE 3'-PYROPHOSPHOHYDROLASE"/>
    <property type="match status" value="1"/>
</dbReference>
<dbReference type="PANTHER" id="PTHR21262:SF31">
    <property type="entry name" value="GTP PYROPHOSPHOKINASE"/>
    <property type="match status" value="1"/>
</dbReference>
<keyword evidence="2" id="KW-0378">Hydrolase</keyword>
<dbReference type="SUPFAM" id="SSF109604">
    <property type="entry name" value="HD-domain/PDEase-like"/>
    <property type="match status" value="1"/>
</dbReference>
<dbReference type="Gene3D" id="1.10.3210.10">
    <property type="entry name" value="Hypothetical protein af1432"/>
    <property type="match status" value="1"/>
</dbReference>
<evidence type="ECO:0000259" key="1">
    <source>
        <dbReference type="SMART" id="SM00471"/>
    </source>
</evidence>
<organism evidence="2 3">
    <name type="scientific">Candidatus Cardinium hertigii</name>
    <dbReference type="NCBI Taxonomy" id="247481"/>
    <lineage>
        <taxon>Bacteria</taxon>
        <taxon>Pseudomonadati</taxon>
        <taxon>Bacteroidota</taxon>
        <taxon>Cytophagia</taxon>
        <taxon>Cytophagales</taxon>
        <taxon>Amoebophilaceae</taxon>
        <taxon>Candidatus Cardinium</taxon>
    </lineage>
</organism>
<dbReference type="GO" id="GO:0016787">
    <property type="term" value="F:hydrolase activity"/>
    <property type="evidence" value="ECO:0007669"/>
    <property type="project" value="UniProtKB-KW"/>
</dbReference>
<evidence type="ECO:0000313" key="3">
    <source>
        <dbReference type="Proteomes" id="UP000245872"/>
    </source>
</evidence>
<dbReference type="CDD" id="cd00077">
    <property type="entry name" value="HDc"/>
    <property type="match status" value="1"/>
</dbReference>
<reference evidence="2 3" key="1">
    <citation type="submission" date="2018-05" db="EMBL/GenBank/DDBJ databases">
        <title>Candidatus Cardinium hertigii Genome Assembly.</title>
        <authorList>
            <person name="Showmaker K.C."/>
            <person name="Walden K.O."/>
            <person name="Fields C.J."/>
            <person name="Lambert K.N."/>
            <person name="Hudson M.E."/>
        </authorList>
    </citation>
    <scope>NUCLEOTIDE SEQUENCE [LARGE SCALE GENOMIC DNA]</scope>
    <source>
        <strain evidence="3">cHgTN10</strain>
    </source>
</reference>
<dbReference type="SMART" id="SM00471">
    <property type="entry name" value="HDc"/>
    <property type="match status" value="1"/>
</dbReference>